<dbReference type="GO" id="GO:0009341">
    <property type="term" value="C:beta-galactosidase complex"/>
    <property type="evidence" value="ECO:0007669"/>
    <property type="project" value="InterPro"/>
</dbReference>
<dbReference type="AlphaFoldDB" id="A0A5M9ZCT7"/>
<dbReference type="InterPro" id="IPR023230">
    <property type="entry name" value="Glyco_hydro_2_CS"/>
</dbReference>
<sequence length="1047" mass="115617">MTSTQPDNHTMHADRFDPAWLDDPRTFEVNRLDAHSSHRYYDHVPGAGETSDLKQSLDGAWSVKVVDLADYGKDAFGADPLAAFAAADFQPIDVPSTLETRGFLSHKYVNQQYPWSGHEAPATPAIPEHNHVAFYRRGFAASPKVAAALSAGHTVTLTFHGASTAIAVWLNGAFIGYSEDSFTPSEFDVTSALHEGENTLDVAVFEYSSASWLEDQDFWRMHGIFRSVELAAHPAVYVENLKIDADYDHTTGAGTLDVAATVVGKAASIEVALLDADESVVWQDTKDVNDANDSKGAASAETLTWRTKLAKVAPWSAEEPTLYTLAVTALDADGHVIEVATQRIGFRHFAIEDGIMKINGKRVIFKGVNRHEFDAREGRAVSEEVMVQDIREFKRLNINAVRTCHYPNQIRWYELCDEYGIYVLDETNLETHGSWTDSGDVFQPARAIPGSKDEWRAACVDRAESMLRRDYNHASVVIWSLGNESFGGDVFYTMRDFFHANDPFRPVHYEGVFNDPEFAAATDIESRMYAKPAEIVEKYLGDDADKPYISCEYCHSMGNSSGGLHLYTELEKYPKYQGGFIWDYVDQALFQRLGDGTERLAYGGDFDDRPNDYEFAGDGIVFADRTVSPKAQEVKQLYANVKLVPDESGVTITNDNLFVSTADYVFTARVLVDGIERWHADYRFDVSAGAKVREPIAFPHVTDLVPLSGRAEVTYEVDQRLAEATDWAPAGYELAFGQHTAIVSFDGDGDSAADVSASKAVIAEDGFNSGIHSDVAEVLLSKTAGGMVSFRYGDREMVIRRPNLTTFRALVDNDRGNGSGFDRAQWFAAGRYARVTGTSIEKTADGTGLVARYDYELADAKRTPVIVRYEVDAALHVHLTVKYAGEEDAPTLPAFGLEWTLPAQYDHLKFYGLGPEETYADRLHGAKLGVYSRTAAEDCAPYLMPQETGNHEGVRWAEITDVDGHGMRVAAAPGASPFAVSLLPYSSLMLEEATHQNELPPVRHTFLRLLAAQMGVGGDDTWGAPVHDEFQLPADKPLTLDVTLQLI</sequence>
<dbReference type="InterPro" id="IPR017853">
    <property type="entry name" value="GH"/>
</dbReference>
<reference evidence="9 10" key="1">
    <citation type="journal article" date="2019" name="Syst. Appl. Microbiol.">
        <title>Characterization of Bifidobacterium species in feaces of the Egyptian fruit bat: Description of B. vespertilionis sp. nov. and B. rousetti sp. nov.</title>
        <authorList>
            <person name="Modesto M."/>
            <person name="Satti M."/>
            <person name="Watanabe K."/>
            <person name="Puglisi E."/>
            <person name="Morelli L."/>
            <person name="Huang C.-H."/>
            <person name="Liou J.-S."/>
            <person name="Miyashita M."/>
            <person name="Tamura T."/>
            <person name="Saito S."/>
            <person name="Mori K."/>
            <person name="Huang L."/>
            <person name="Sciavilla P."/>
            <person name="Sandri C."/>
            <person name="Spiezio C."/>
            <person name="Vitali F."/>
            <person name="Cavalieri D."/>
            <person name="Perpetuini G."/>
            <person name="Tofalo R."/>
            <person name="Bonetti A."/>
            <person name="Arita M."/>
            <person name="Mattarelli P."/>
        </authorList>
    </citation>
    <scope>NUCLEOTIDE SEQUENCE [LARGE SCALE GENOMIC DNA]</scope>
    <source>
        <strain evidence="9 10">RST27</strain>
    </source>
</reference>
<dbReference type="InterPro" id="IPR004199">
    <property type="entry name" value="B-gal_small/dom_5"/>
</dbReference>
<dbReference type="PRINTS" id="PR00132">
    <property type="entry name" value="GLHYDRLASE2"/>
</dbReference>
<dbReference type="SUPFAM" id="SSF74650">
    <property type="entry name" value="Galactose mutarotase-like"/>
    <property type="match status" value="1"/>
</dbReference>
<dbReference type="PANTHER" id="PTHR46323:SF2">
    <property type="entry name" value="BETA-GALACTOSIDASE"/>
    <property type="match status" value="1"/>
</dbReference>
<dbReference type="Pfam" id="PF02929">
    <property type="entry name" value="Bgal_small_N"/>
    <property type="match status" value="1"/>
</dbReference>
<dbReference type="SUPFAM" id="SSF49303">
    <property type="entry name" value="beta-Galactosidase/glucuronidase domain"/>
    <property type="match status" value="2"/>
</dbReference>
<dbReference type="Gene3D" id="3.20.20.80">
    <property type="entry name" value="Glycosidases"/>
    <property type="match status" value="1"/>
</dbReference>
<dbReference type="EMBL" id="RZJP01000002">
    <property type="protein sequence ID" value="KAA8816569.1"/>
    <property type="molecule type" value="Genomic_DNA"/>
</dbReference>
<gene>
    <name evidence="9" type="ORF">EMB92_06690</name>
</gene>
<dbReference type="GO" id="GO:0004565">
    <property type="term" value="F:beta-galactosidase activity"/>
    <property type="evidence" value="ECO:0007669"/>
    <property type="project" value="UniProtKB-EC"/>
</dbReference>
<dbReference type="InterPro" id="IPR032312">
    <property type="entry name" value="LacZ_4"/>
</dbReference>
<evidence type="ECO:0000256" key="5">
    <source>
        <dbReference type="ARBA" id="ARBA00023295"/>
    </source>
</evidence>
<comment type="similarity">
    <text evidence="2 7">Belongs to the glycosyl hydrolase 2 family.</text>
</comment>
<evidence type="ECO:0000256" key="2">
    <source>
        <dbReference type="ARBA" id="ARBA00007401"/>
    </source>
</evidence>
<feature type="domain" description="Beta galactosidase small chain/" evidence="8">
    <location>
        <begin position="770"/>
        <end position="1045"/>
    </location>
</feature>
<evidence type="ECO:0000313" key="10">
    <source>
        <dbReference type="Proteomes" id="UP000326060"/>
    </source>
</evidence>
<keyword evidence="4 7" id="KW-0378">Hydrolase</keyword>
<proteinExistence type="inferred from homology"/>
<dbReference type="Proteomes" id="UP000326060">
    <property type="component" value="Unassembled WGS sequence"/>
</dbReference>
<dbReference type="InterPro" id="IPR036156">
    <property type="entry name" value="Beta-gal/glucu_dom_sf"/>
</dbReference>
<dbReference type="Gene3D" id="2.70.98.10">
    <property type="match status" value="1"/>
</dbReference>
<evidence type="ECO:0000256" key="3">
    <source>
        <dbReference type="ARBA" id="ARBA00012756"/>
    </source>
</evidence>
<comment type="caution">
    <text evidence="9">The sequence shown here is derived from an EMBL/GenBank/DDBJ whole genome shotgun (WGS) entry which is preliminary data.</text>
</comment>
<dbReference type="EC" id="3.2.1.23" evidence="3 7"/>
<dbReference type="Gene3D" id="2.60.40.10">
    <property type="entry name" value="Immunoglobulins"/>
    <property type="match status" value="2"/>
</dbReference>
<dbReference type="InterPro" id="IPR013783">
    <property type="entry name" value="Ig-like_fold"/>
</dbReference>
<evidence type="ECO:0000256" key="4">
    <source>
        <dbReference type="ARBA" id="ARBA00022801"/>
    </source>
</evidence>
<comment type="catalytic activity">
    <reaction evidence="1 7">
        <text>Hydrolysis of terminal non-reducing beta-D-galactose residues in beta-D-galactosides.</text>
        <dbReference type="EC" id="3.2.1.23"/>
    </reaction>
</comment>
<dbReference type="PROSITE" id="PS00719">
    <property type="entry name" value="GLYCOSYL_HYDROL_F2_1"/>
    <property type="match status" value="1"/>
</dbReference>
<dbReference type="InterPro" id="IPR014718">
    <property type="entry name" value="GH-type_carb-bd"/>
</dbReference>
<dbReference type="InterPro" id="IPR050347">
    <property type="entry name" value="Bact_Beta-galactosidase"/>
</dbReference>
<evidence type="ECO:0000256" key="7">
    <source>
        <dbReference type="RuleBase" id="RU361154"/>
    </source>
</evidence>
<dbReference type="InterPro" id="IPR011013">
    <property type="entry name" value="Gal_mutarotase_sf_dom"/>
</dbReference>
<evidence type="ECO:0000313" key="9">
    <source>
        <dbReference type="EMBL" id="KAA8816569.1"/>
    </source>
</evidence>
<organism evidence="9 10">
    <name type="scientific">Bifidobacterium callitrichos</name>
    <dbReference type="NCBI Taxonomy" id="762209"/>
    <lineage>
        <taxon>Bacteria</taxon>
        <taxon>Bacillati</taxon>
        <taxon>Actinomycetota</taxon>
        <taxon>Actinomycetes</taxon>
        <taxon>Bifidobacteriales</taxon>
        <taxon>Bifidobacteriaceae</taxon>
        <taxon>Bifidobacterium</taxon>
    </lineage>
</organism>
<dbReference type="SMART" id="SM01038">
    <property type="entry name" value="Bgal_small_N"/>
    <property type="match status" value="1"/>
</dbReference>
<dbReference type="Pfam" id="PF16353">
    <property type="entry name" value="LacZ_4"/>
    <property type="match status" value="1"/>
</dbReference>
<dbReference type="RefSeq" id="WP_150394220.1">
    <property type="nucleotide sequence ID" value="NZ_RZJP01000002.1"/>
</dbReference>
<dbReference type="InterPro" id="IPR008979">
    <property type="entry name" value="Galactose-bd-like_sf"/>
</dbReference>
<keyword evidence="5 7" id="KW-0326">Glycosidase</keyword>
<dbReference type="GO" id="GO:0030246">
    <property type="term" value="F:carbohydrate binding"/>
    <property type="evidence" value="ECO:0007669"/>
    <property type="project" value="InterPro"/>
</dbReference>
<evidence type="ECO:0000256" key="6">
    <source>
        <dbReference type="ARBA" id="ARBA00032230"/>
    </source>
</evidence>
<dbReference type="Pfam" id="PF02836">
    <property type="entry name" value="Glyco_hydro_2_C"/>
    <property type="match status" value="1"/>
</dbReference>
<dbReference type="GO" id="GO:0005990">
    <property type="term" value="P:lactose catabolic process"/>
    <property type="evidence" value="ECO:0007669"/>
    <property type="project" value="TreeGrafter"/>
</dbReference>
<dbReference type="SUPFAM" id="SSF51445">
    <property type="entry name" value="(Trans)glycosidases"/>
    <property type="match status" value="1"/>
</dbReference>
<dbReference type="InterPro" id="IPR006102">
    <property type="entry name" value="Ig-like_GH2"/>
</dbReference>
<dbReference type="InterPro" id="IPR006104">
    <property type="entry name" value="Glyco_hydro_2_N"/>
</dbReference>
<protein>
    <recommendedName>
        <fullName evidence="3 7">Beta-galactosidase</fullName>
        <ecNumber evidence="3 7">3.2.1.23</ecNumber>
    </recommendedName>
    <alternativeName>
        <fullName evidence="6 7">Lactase</fullName>
    </alternativeName>
</protein>
<name>A0A5M9ZCT7_9BIFI</name>
<evidence type="ECO:0000256" key="1">
    <source>
        <dbReference type="ARBA" id="ARBA00001412"/>
    </source>
</evidence>
<dbReference type="InterPro" id="IPR006103">
    <property type="entry name" value="Glyco_hydro_2_cat"/>
</dbReference>
<accession>A0A5M9ZCT7</accession>
<dbReference type="PANTHER" id="PTHR46323">
    <property type="entry name" value="BETA-GALACTOSIDASE"/>
    <property type="match status" value="1"/>
</dbReference>
<dbReference type="SUPFAM" id="SSF49785">
    <property type="entry name" value="Galactose-binding domain-like"/>
    <property type="match status" value="1"/>
</dbReference>
<evidence type="ECO:0000259" key="8">
    <source>
        <dbReference type="SMART" id="SM01038"/>
    </source>
</evidence>
<dbReference type="Gene3D" id="2.60.120.260">
    <property type="entry name" value="Galactose-binding domain-like"/>
    <property type="match status" value="1"/>
</dbReference>
<dbReference type="InterPro" id="IPR006101">
    <property type="entry name" value="Glyco_hydro_2"/>
</dbReference>
<dbReference type="Pfam" id="PF02837">
    <property type="entry name" value="Glyco_hydro_2_N"/>
    <property type="match status" value="1"/>
</dbReference>
<dbReference type="Pfam" id="PF00703">
    <property type="entry name" value="Glyco_hydro_2"/>
    <property type="match status" value="1"/>
</dbReference>